<keyword evidence="4" id="KW-0808">Transferase</keyword>
<evidence type="ECO:0000256" key="3">
    <source>
        <dbReference type="ARBA" id="ARBA00022603"/>
    </source>
</evidence>
<evidence type="ECO:0000256" key="1">
    <source>
        <dbReference type="ARBA" id="ARBA00008569"/>
    </source>
</evidence>
<dbReference type="PANTHER" id="PTHR48418">
    <property type="entry name" value="TRNA WYBUTOSINE-SYNTHESIZING PROTEIN 3"/>
    <property type="match status" value="1"/>
</dbReference>
<keyword evidence="12" id="KW-1185">Reference proteome</keyword>
<dbReference type="Gene3D" id="3.30.1960.10">
    <property type="entry name" value="tRNA wybutosine-synthesizing-like"/>
    <property type="match status" value="1"/>
</dbReference>
<dbReference type="SUPFAM" id="SSF111278">
    <property type="entry name" value="SSo0622-like"/>
    <property type="match status" value="1"/>
</dbReference>
<dbReference type="InterPro" id="IPR003827">
    <property type="entry name" value="tRNA_yW-synthesising"/>
</dbReference>
<feature type="region of interest" description="Disordered" evidence="9">
    <location>
        <begin position="259"/>
        <end position="286"/>
    </location>
</feature>
<comment type="catalytic activity">
    <reaction evidence="8">
        <text>4-demethyl-7-[(3S)-3-amino-3-carboxypropyl]wyosine(37) in tRNA(Phe) + S-adenosyl-L-methionine = 7-[(3S)-3-amino-3-carboxypropyl]wyosine(37) in tRNA(Phe) + S-adenosyl-L-homocysteine + H(+)</text>
        <dbReference type="Rhea" id="RHEA:36635"/>
        <dbReference type="Rhea" id="RHEA-COMP:10378"/>
        <dbReference type="Rhea" id="RHEA-COMP:10379"/>
        <dbReference type="ChEBI" id="CHEBI:15378"/>
        <dbReference type="ChEBI" id="CHEBI:57856"/>
        <dbReference type="ChEBI" id="CHEBI:59789"/>
        <dbReference type="ChEBI" id="CHEBI:73543"/>
        <dbReference type="ChEBI" id="CHEBI:73550"/>
        <dbReference type="EC" id="2.1.1.282"/>
    </reaction>
</comment>
<proteinExistence type="inferred from homology"/>
<accession>A0A545WCY8</accession>
<gene>
    <name evidence="11" type="ORF">IF1G_00590</name>
</gene>
<evidence type="ECO:0000256" key="9">
    <source>
        <dbReference type="SAM" id="MobiDB-lite"/>
    </source>
</evidence>
<dbReference type="PANTHER" id="PTHR48418:SF1">
    <property type="entry name" value="TRNA WYBUTOSINE-SYNTHESIZING PROTEIN 3"/>
    <property type="match status" value="1"/>
</dbReference>
<feature type="domain" description="tRNA wybutosine-synthesizing protein" evidence="10">
    <location>
        <begin position="17"/>
        <end position="321"/>
    </location>
</feature>
<dbReference type="STRING" id="43265.A0A545WCY8"/>
<evidence type="ECO:0000313" key="12">
    <source>
        <dbReference type="Proteomes" id="UP000315783"/>
    </source>
</evidence>
<feature type="compositionally biased region" description="Low complexity" evidence="9">
    <location>
        <begin position="79"/>
        <end position="103"/>
    </location>
</feature>
<dbReference type="InterPro" id="IPR036602">
    <property type="entry name" value="tRNA_yW-synthesising-like_sf"/>
</dbReference>
<feature type="region of interest" description="Disordered" evidence="9">
    <location>
        <begin position="79"/>
        <end position="126"/>
    </location>
</feature>
<dbReference type="EMBL" id="SPUK01000001">
    <property type="protein sequence ID" value="TQW00659.1"/>
    <property type="molecule type" value="Genomic_DNA"/>
</dbReference>
<dbReference type="GO" id="GO:0008168">
    <property type="term" value="F:methyltransferase activity"/>
    <property type="evidence" value="ECO:0007669"/>
    <property type="project" value="UniProtKB-KW"/>
</dbReference>
<protein>
    <recommendedName>
        <fullName evidence="2">tRNA(Phe) 7-[(3-amino-3-carboxypropyl)-4-demethylwyosine(37)-N(4)]-methyltransferase</fullName>
        <ecNumber evidence="2">2.1.1.282</ecNumber>
    </recommendedName>
    <alternativeName>
        <fullName evidence="7">tRNA(Phe) 7-((3-amino-3-carboxypropyl)-4-demethylwyosine(37)-N(4))-methyltransferase</fullName>
    </alternativeName>
</protein>
<name>A0A545WCY8_9HYPO</name>
<dbReference type="EC" id="2.1.1.282" evidence="2"/>
<feature type="region of interest" description="Disordered" evidence="9">
    <location>
        <begin position="350"/>
        <end position="395"/>
    </location>
</feature>
<feature type="compositionally biased region" description="Basic and acidic residues" evidence="9">
    <location>
        <begin position="350"/>
        <end position="368"/>
    </location>
</feature>
<feature type="compositionally biased region" description="Polar residues" evidence="9">
    <location>
        <begin position="384"/>
        <end position="395"/>
    </location>
</feature>
<keyword evidence="6" id="KW-0819">tRNA processing</keyword>
<dbReference type="Proteomes" id="UP000315783">
    <property type="component" value="Unassembled WGS sequence"/>
</dbReference>
<evidence type="ECO:0000256" key="2">
    <source>
        <dbReference type="ARBA" id="ARBA00012750"/>
    </source>
</evidence>
<evidence type="ECO:0000256" key="7">
    <source>
        <dbReference type="ARBA" id="ARBA00030554"/>
    </source>
</evidence>
<organism evidence="11 12">
    <name type="scientific">Cordyceps javanica</name>
    <dbReference type="NCBI Taxonomy" id="43265"/>
    <lineage>
        <taxon>Eukaryota</taxon>
        <taxon>Fungi</taxon>
        <taxon>Dikarya</taxon>
        <taxon>Ascomycota</taxon>
        <taxon>Pezizomycotina</taxon>
        <taxon>Sordariomycetes</taxon>
        <taxon>Hypocreomycetidae</taxon>
        <taxon>Hypocreales</taxon>
        <taxon>Cordycipitaceae</taxon>
        <taxon>Cordyceps</taxon>
    </lineage>
</organism>
<evidence type="ECO:0000313" key="11">
    <source>
        <dbReference type="EMBL" id="TQW00659.1"/>
    </source>
</evidence>
<dbReference type="GO" id="GO:0032259">
    <property type="term" value="P:methylation"/>
    <property type="evidence" value="ECO:0007669"/>
    <property type="project" value="UniProtKB-KW"/>
</dbReference>
<evidence type="ECO:0000256" key="4">
    <source>
        <dbReference type="ARBA" id="ARBA00022679"/>
    </source>
</evidence>
<dbReference type="AlphaFoldDB" id="A0A545WCY8"/>
<dbReference type="GO" id="GO:0008033">
    <property type="term" value="P:tRNA processing"/>
    <property type="evidence" value="ECO:0007669"/>
    <property type="project" value="UniProtKB-KW"/>
</dbReference>
<dbReference type="Pfam" id="PF02676">
    <property type="entry name" value="TYW3"/>
    <property type="match status" value="1"/>
</dbReference>
<comment type="caution">
    <text evidence="11">The sequence shown here is derived from an EMBL/GenBank/DDBJ whole genome shotgun (WGS) entry which is preliminary data.</text>
</comment>
<evidence type="ECO:0000259" key="10">
    <source>
        <dbReference type="Pfam" id="PF02676"/>
    </source>
</evidence>
<reference evidence="11 12" key="1">
    <citation type="journal article" date="2019" name="Appl. Microbiol. Biotechnol.">
        <title>Genome sequence of Isaria javanica and comparative genome analysis insights into family S53 peptidase evolution in fungal entomopathogens.</title>
        <authorList>
            <person name="Lin R."/>
            <person name="Zhang X."/>
            <person name="Xin B."/>
            <person name="Zou M."/>
            <person name="Gao Y."/>
            <person name="Qin F."/>
            <person name="Hu Q."/>
            <person name="Xie B."/>
            <person name="Cheng X."/>
        </authorList>
    </citation>
    <scope>NUCLEOTIDE SEQUENCE [LARGE SCALE GENOMIC DNA]</scope>
    <source>
        <strain evidence="11 12">IJ1G</strain>
    </source>
</reference>
<sequence>MAAPSALPVPDPSFEARKGKILEQLAVPDAEYSDASPKGTVDAGIRPLLAKINAAAGFVTTSSCAGRVSVFVEGRKAAQQQQQQQQPEVAATTTARTKTMTAGDADDDGTDGGTASIQPASTQTVAGLGGKGGGGTWLYVSHDPHPLAGQGAVVDWVKELGLLSDEQDAASLLDATGGSGAGRDSERRLIHFKFEPMILHVLTASPAHAQLLLRCALHAGFRESGAVSLVAAPSGERPAQPVVAVRSMGLGFESLIGHVQDEDEDEDDHRKKEGGGGGGGGRQQQRLRLIVPPGYLDTLMTIGHERFAENTKRIRRFEEAFCEATTAAEPRRVGPDGRAWEDAAARRERMRAEGLRRKAAVRAERRTEEEEEEEEEKGPDIDLTSGTLIESNEQE</sequence>
<evidence type="ECO:0000256" key="8">
    <source>
        <dbReference type="ARBA" id="ARBA00049202"/>
    </source>
</evidence>
<dbReference type="OrthoDB" id="263283at2759"/>
<comment type="similarity">
    <text evidence="1">Belongs to the TYW3 family.</text>
</comment>
<evidence type="ECO:0000256" key="6">
    <source>
        <dbReference type="ARBA" id="ARBA00022694"/>
    </source>
</evidence>
<evidence type="ECO:0000256" key="5">
    <source>
        <dbReference type="ARBA" id="ARBA00022691"/>
    </source>
</evidence>
<feature type="compositionally biased region" description="Polar residues" evidence="9">
    <location>
        <begin position="116"/>
        <end position="125"/>
    </location>
</feature>
<keyword evidence="3" id="KW-0489">Methyltransferase</keyword>
<keyword evidence="5" id="KW-0949">S-adenosyl-L-methionine</keyword>